<sequence>MSEGKVSLAAGSACANCNNPDPCTYEITLDAFDEKTHAWPVEQNIHLKVLDDGTGSQGTIKIEGKCEKPTCPQATLESGNEKIALKNGTPNPITLYYKKPADSEQDDPPVDPIWSYFNRIHLPSDAIAAPHRYQLITQGCTGKASYAQIDVYPEVELRAVIGFSYELTGKERTWKERRDEQRAARTKMENTKPKNGNKLRSGWTLHTDQFQITQEQKLNIEYGLKIGGTEYSAKFAEMTRNKVKTVKTLEQIGKVERFLSNINKYLLPEPDPEKKGTREYRLFDFSVEPINLGVSYAYQCKDRVDDATHFMGLYAAPFLSMSMKIDLIQLLAAYCKVERIAAKCREYIAKGGSSLECYIKLTAELHFSVGAAYKQAQWTFAPEDDNNKLAFVLEGVVSQSFETEVLFVEITLKAKGSLKTEAGMKLDPHKDGIDLVGYHDGIKAEVALLADFKWEGDIDEGTDSDNQYQYKSTTELAGPLKADESAMRVNLFGKERVITKPEVIPAQPWAMGSNPKYNAVQKPSREPWAMGSNPKR</sequence>
<dbReference type="EMBL" id="JBIXLB010000001">
    <property type="protein sequence ID" value="MFJ5511958.1"/>
    <property type="molecule type" value="Genomic_DNA"/>
</dbReference>
<feature type="region of interest" description="Disordered" evidence="1">
    <location>
        <begin position="511"/>
        <end position="536"/>
    </location>
</feature>
<accession>A0ABW8GS94</accession>
<dbReference type="RefSeq" id="WP_400352815.1">
    <property type="nucleotide sequence ID" value="NZ_JBIXLA010000001.1"/>
</dbReference>
<comment type="caution">
    <text evidence="2">The sequence shown here is derived from an EMBL/GenBank/DDBJ whole genome shotgun (WGS) entry which is preliminary data.</text>
</comment>
<evidence type="ECO:0000256" key="1">
    <source>
        <dbReference type="SAM" id="MobiDB-lite"/>
    </source>
</evidence>
<gene>
    <name evidence="2" type="ORF">ACIPUH_04020</name>
</gene>
<evidence type="ECO:0000313" key="2">
    <source>
        <dbReference type="EMBL" id="MFJ5511958.1"/>
    </source>
</evidence>
<proteinExistence type="predicted"/>
<reference evidence="2 3" key="1">
    <citation type="submission" date="2024-10" db="EMBL/GenBank/DDBJ databases">
        <authorList>
            <person name="Lu C.-H."/>
        </authorList>
    </citation>
    <scope>NUCLEOTIDE SEQUENCE [LARGE SCALE GENOMIC DNA]</scope>
    <source>
        <strain evidence="2 3">22LXZD03-01</strain>
    </source>
</reference>
<feature type="compositionally biased region" description="Basic and acidic residues" evidence="1">
    <location>
        <begin position="181"/>
        <end position="192"/>
    </location>
</feature>
<protein>
    <submittedName>
        <fullName evidence="2">Uncharacterized protein</fullName>
    </submittedName>
</protein>
<keyword evidence="3" id="KW-1185">Reference proteome</keyword>
<name>A0ABW8GS94_9GAMM</name>
<organism evidence="2 3">
    <name type="scientific">Pectobacterium jejuense</name>
    <dbReference type="NCBI Taxonomy" id="2974022"/>
    <lineage>
        <taxon>Bacteria</taxon>
        <taxon>Pseudomonadati</taxon>
        <taxon>Pseudomonadota</taxon>
        <taxon>Gammaproteobacteria</taxon>
        <taxon>Enterobacterales</taxon>
        <taxon>Pectobacteriaceae</taxon>
        <taxon>Pectobacterium</taxon>
    </lineage>
</organism>
<feature type="region of interest" description="Disordered" evidence="1">
    <location>
        <begin position="181"/>
        <end position="200"/>
    </location>
</feature>
<dbReference type="Proteomes" id="UP001617702">
    <property type="component" value="Unassembled WGS sequence"/>
</dbReference>
<evidence type="ECO:0000313" key="3">
    <source>
        <dbReference type="Proteomes" id="UP001617702"/>
    </source>
</evidence>